<dbReference type="InterPro" id="IPR001958">
    <property type="entry name" value="Tet-R_TetA/multi-R_MdtG-like"/>
</dbReference>
<feature type="domain" description="Major facilitator superfamily (MFS) profile" evidence="8">
    <location>
        <begin position="7"/>
        <end position="388"/>
    </location>
</feature>
<feature type="transmembrane region" description="Helical" evidence="7">
    <location>
        <begin position="206"/>
        <end position="230"/>
    </location>
</feature>
<dbReference type="InterPro" id="IPR036259">
    <property type="entry name" value="MFS_trans_sf"/>
</dbReference>
<gene>
    <name evidence="9" type="ordered locus">CJJ81176_1273</name>
</gene>
<feature type="transmembrane region" description="Helical" evidence="7">
    <location>
        <begin position="78"/>
        <end position="97"/>
    </location>
</feature>
<proteinExistence type="predicted"/>
<evidence type="ECO:0000256" key="5">
    <source>
        <dbReference type="ARBA" id="ARBA00022989"/>
    </source>
</evidence>
<organism evidence="9 10">
    <name type="scientific">Campylobacter jejuni subsp. jejuni serotype O:23/36 (strain 81-176)</name>
    <dbReference type="NCBI Taxonomy" id="354242"/>
    <lineage>
        <taxon>Bacteria</taxon>
        <taxon>Pseudomonadati</taxon>
        <taxon>Campylobacterota</taxon>
        <taxon>Epsilonproteobacteria</taxon>
        <taxon>Campylobacterales</taxon>
        <taxon>Campylobacteraceae</taxon>
        <taxon>Campylobacter</taxon>
    </lineage>
</organism>
<evidence type="ECO:0000256" key="4">
    <source>
        <dbReference type="ARBA" id="ARBA00022692"/>
    </source>
</evidence>
<feature type="transmembrane region" description="Helical" evidence="7">
    <location>
        <begin position="160"/>
        <end position="185"/>
    </location>
</feature>
<evidence type="ECO:0000259" key="8">
    <source>
        <dbReference type="PROSITE" id="PS50850"/>
    </source>
</evidence>
<comment type="subcellular location">
    <subcellularLocation>
        <location evidence="1">Cell membrane</location>
        <topology evidence="1">Multi-pass membrane protein</topology>
    </subcellularLocation>
</comment>
<dbReference type="HOGENOM" id="CLU_001265_57_3_7"/>
<feature type="transmembrane region" description="Helical" evidence="7">
    <location>
        <begin position="364"/>
        <end position="383"/>
    </location>
</feature>
<dbReference type="PANTHER" id="PTHR43414">
    <property type="entry name" value="MULTIDRUG RESISTANCE PROTEIN MDTG"/>
    <property type="match status" value="1"/>
</dbReference>
<feature type="transmembrane region" description="Helical" evidence="7">
    <location>
        <begin position="334"/>
        <end position="358"/>
    </location>
</feature>
<name>A0A0H3PE06_CAMJJ</name>
<accession>A0A0H3PE06</accession>
<evidence type="ECO:0000256" key="2">
    <source>
        <dbReference type="ARBA" id="ARBA00022448"/>
    </source>
</evidence>
<feature type="transmembrane region" description="Helical" evidence="7">
    <location>
        <begin position="300"/>
        <end position="322"/>
    </location>
</feature>
<feature type="transmembrane region" description="Helical" evidence="7">
    <location>
        <begin position="276"/>
        <end position="294"/>
    </location>
</feature>
<dbReference type="GO" id="GO:0005886">
    <property type="term" value="C:plasma membrane"/>
    <property type="evidence" value="ECO:0007669"/>
    <property type="project" value="UniProtKB-SubCell"/>
</dbReference>
<dbReference type="AlphaFoldDB" id="A0A0H3PE06"/>
<keyword evidence="6 7" id="KW-0472">Membrane</keyword>
<dbReference type="InterPro" id="IPR011701">
    <property type="entry name" value="MFS"/>
</dbReference>
<dbReference type="Proteomes" id="UP000000646">
    <property type="component" value="Chromosome"/>
</dbReference>
<feature type="transmembrane region" description="Helical" evidence="7">
    <location>
        <begin position="242"/>
        <end position="264"/>
    </location>
</feature>
<sequence>MENFNRTLLVCWFGVFTTSMGLSQIAPILPFYIKELGHVDTSEIAFYSGLAFGITPLFMAVFSPLWAFLGAKYGYKNMLLRASFGMSVLTLWLSFAHSALEVVFVRGLTGIISGFTSAAVVFIAVIAPKEKVAYALGTLSTASISGSLLGPLFGGFVAEFFSISAVFDVVAFLIACSFVTIYFFIHGRKIQKEAKKNTQKVKENKTLIIVLFITTFVIQFGTFGVMPILSIYVEQIHQGGNLALWAGIVVAANGISNLFFAPKLGKIADKIGPSKIIFGALIFCGICFYLQAVASNVYTLIFVRLLIGVGLGGLLPCVNALLKKSVSAKNLSVIFGFNQTCQFLGNFCGAFGGGLMASHFSVEFVFTFVCLIFIINAFIFLAFEKKYIFSNQGL</sequence>
<dbReference type="InterPro" id="IPR020846">
    <property type="entry name" value="MFS_dom"/>
</dbReference>
<dbReference type="Gene3D" id="1.20.1250.20">
    <property type="entry name" value="MFS general substrate transporter like domains"/>
    <property type="match status" value="2"/>
</dbReference>
<reference evidence="10" key="1">
    <citation type="submission" date="2006-12" db="EMBL/GenBank/DDBJ databases">
        <authorList>
            <person name="Fouts D.E."/>
            <person name="Nelson K.E."/>
            <person name="Sebastian Y."/>
        </authorList>
    </citation>
    <scope>NUCLEOTIDE SEQUENCE [LARGE SCALE GENOMIC DNA]</scope>
    <source>
        <strain evidence="10">81-176</strain>
    </source>
</reference>
<dbReference type="SUPFAM" id="SSF103473">
    <property type="entry name" value="MFS general substrate transporter"/>
    <property type="match status" value="1"/>
</dbReference>
<evidence type="ECO:0000256" key="3">
    <source>
        <dbReference type="ARBA" id="ARBA00022475"/>
    </source>
</evidence>
<feature type="transmembrane region" description="Helical" evidence="7">
    <location>
        <begin position="47"/>
        <end position="71"/>
    </location>
</feature>
<feature type="transmembrane region" description="Helical" evidence="7">
    <location>
        <begin position="103"/>
        <end position="125"/>
    </location>
</feature>
<protein>
    <submittedName>
        <fullName evidence="9">Multidrug resistance efflux transporter, authentic frameshift</fullName>
    </submittedName>
</protein>
<keyword evidence="5 7" id="KW-1133">Transmembrane helix</keyword>
<dbReference type="eggNOG" id="COG2814">
    <property type="taxonomic scope" value="Bacteria"/>
</dbReference>
<evidence type="ECO:0000256" key="6">
    <source>
        <dbReference type="ARBA" id="ARBA00023136"/>
    </source>
</evidence>
<dbReference type="PROSITE" id="PS50850">
    <property type="entry name" value="MFS"/>
    <property type="match status" value="1"/>
</dbReference>
<evidence type="ECO:0000313" key="10">
    <source>
        <dbReference type="Proteomes" id="UP000000646"/>
    </source>
</evidence>
<evidence type="ECO:0000313" key="9">
    <source>
        <dbReference type="EMBL" id="EAQ72794.1"/>
    </source>
</evidence>
<dbReference type="PRINTS" id="PR01035">
    <property type="entry name" value="TCRTETA"/>
</dbReference>
<dbReference type="RefSeq" id="WP_002864610.1">
    <property type="nucleotide sequence ID" value="NC_008787.1"/>
</dbReference>
<evidence type="ECO:0000256" key="7">
    <source>
        <dbReference type="SAM" id="Phobius"/>
    </source>
</evidence>
<dbReference type="PANTHER" id="PTHR43414:SF6">
    <property type="entry name" value="MULTIDRUG RESISTANCE PROTEIN MDTG"/>
    <property type="match status" value="1"/>
</dbReference>
<dbReference type="EMBL" id="CP000538">
    <property type="protein sequence ID" value="EAQ72794.1"/>
    <property type="molecule type" value="Genomic_DNA"/>
</dbReference>
<dbReference type="GO" id="GO:0022857">
    <property type="term" value="F:transmembrane transporter activity"/>
    <property type="evidence" value="ECO:0007669"/>
    <property type="project" value="InterPro"/>
</dbReference>
<dbReference type="KEGG" id="cjj:CJJ81176_1273"/>
<keyword evidence="4 7" id="KW-0812">Transmembrane</keyword>
<keyword evidence="2" id="KW-0813">Transport</keyword>
<keyword evidence="3" id="KW-1003">Cell membrane</keyword>
<dbReference type="Pfam" id="PF07690">
    <property type="entry name" value="MFS_1"/>
    <property type="match status" value="2"/>
</dbReference>
<feature type="transmembrane region" description="Helical" evidence="7">
    <location>
        <begin position="132"/>
        <end position="154"/>
    </location>
</feature>
<evidence type="ECO:0000256" key="1">
    <source>
        <dbReference type="ARBA" id="ARBA00004651"/>
    </source>
</evidence>